<dbReference type="AlphaFoldDB" id="A0A8H7UKT3"/>
<dbReference type="InterPro" id="IPR039602">
    <property type="entry name" value="Rxt2"/>
</dbReference>
<evidence type="ECO:0000313" key="4">
    <source>
        <dbReference type="Proteomes" id="UP000654370"/>
    </source>
</evidence>
<proteinExistence type="predicted"/>
<dbReference type="Proteomes" id="UP000654370">
    <property type="component" value="Unassembled WGS sequence"/>
</dbReference>
<dbReference type="GO" id="GO:0005829">
    <property type="term" value="C:cytosol"/>
    <property type="evidence" value="ECO:0007669"/>
    <property type="project" value="TreeGrafter"/>
</dbReference>
<name>A0A8H7UKT3_MORIS</name>
<reference evidence="3" key="1">
    <citation type="submission" date="2020-12" db="EMBL/GenBank/DDBJ databases">
        <title>Metabolic potential, ecology and presence of endohyphal bacteria is reflected in genomic diversity of Mucoromycotina.</title>
        <authorList>
            <person name="Muszewska A."/>
            <person name="Okrasinska A."/>
            <person name="Steczkiewicz K."/>
            <person name="Drgas O."/>
            <person name="Orlowska M."/>
            <person name="Perlinska-Lenart U."/>
            <person name="Aleksandrzak-Piekarczyk T."/>
            <person name="Szatraj K."/>
            <person name="Zielenkiewicz U."/>
            <person name="Pilsyk S."/>
            <person name="Malc E."/>
            <person name="Mieczkowski P."/>
            <person name="Kruszewska J.S."/>
            <person name="Biernat P."/>
            <person name="Pawlowska J."/>
        </authorList>
    </citation>
    <scope>NUCLEOTIDE SEQUENCE</scope>
    <source>
        <strain evidence="3">WA0000067209</strain>
    </source>
</reference>
<protein>
    <recommendedName>
        <fullName evidence="2">Transcriptional regulatory protein RXT2 N-terminal domain-containing protein</fullName>
    </recommendedName>
</protein>
<dbReference type="PANTHER" id="PTHR28232:SF1">
    <property type="entry name" value="TRANSCRIPTIONAL REGULATORY PROTEIN RXT2"/>
    <property type="match status" value="1"/>
</dbReference>
<evidence type="ECO:0000256" key="1">
    <source>
        <dbReference type="SAM" id="MobiDB-lite"/>
    </source>
</evidence>
<feature type="compositionally biased region" description="Polar residues" evidence="1">
    <location>
        <begin position="1"/>
        <end position="10"/>
    </location>
</feature>
<dbReference type="EMBL" id="JAEPQZ010000004">
    <property type="protein sequence ID" value="KAG2182514.1"/>
    <property type="molecule type" value="Genomic_DNA"/>
</dbReference>
<feature type="region of interest" description="Disordered" evidence="1">
    <location>
        <begin position="184"/>
        <end position="227"/>
    </location>
</feature>
<organism evidence="3 4">
    <name type="scientific">Mortierella isabellina</name>
    <name type="common">Filamentous fungus</name>
    <name type="synonym">Umbelopsis isabellina</name>
    <dbReference type="NCBI Taxonomy" id="91625"/>
    <lineage>
        <taxon>Eukaryota</taxon>
        <taxon>Fungi</taxon>
        <taxon>Fungi incertae sedis</taxon>
        <taxon>Mucoromycota</taxon>
        <taxon>Mucoromycotina</taxon>
        <taxon>Umbelopsidomycetes</taxon>
        <taxon>Umbelopsidales</taxon>
        <taxon>Umbelopsidaceae</taxon>
        <taxon>Umbelopsis</taxon>
    </lineage>
</organism>
<dbReference type="PANTHER" id="PTHR28232">
    <property type="entry name" value="TRANSCRIPTIONAL REGULATORY PROTEIN RXT2"/>
    <property type="match status" value="1"/>
</dbReference>
<gene>
    <name evidence="3" type="ORF">INT43_007445</name>
</gene>
<sequence>MEPSESSVPSASKWLDNTESEESESEPIGLTDDCIYTCILIILDSFALKRWANSGEQSGGSKLRAPHSLSAQIDLVKNGKQRVVIKRRKRKFDEEFSDEEEDPYTQVKVEDILSPIETPSDIVHRPTLRRILKSPQMELLANTSMEFIESEKAFNKILSRLASILYCDDPQYLDVTYSRSASAQSGNDEYAMAVDSKSDDPEKPKSVDSELRQNGYQNGYEKDTTEDEEAQQILIRVRELLQENINFSNEYLNRLGSARAKLTRTSAQKKQLWKRLKVKAIEQERKRIQHLQQQAQRETNGAASVLSSLARNTSPGINMPLNPHMRDYE</sequence>
<feature type="region of interest" description="Disordered" evidence="1">
    <location>
        <begin position="1"/>
        <end position="27"/>
    </location>
</feature>
<dbReference type="InterPro" id="IPR013904">
    <property type="entry name" value="RXT2_N"/>
</dbReference>
<comment type="caution">
    <text evidence="3">The sequence shown here is derived from an EMBL/GenBank/DDBJ whole genome shotgun (WGS) entry which is preliminary data.</text>
</comment>
<dbReference type="Pfam" id="PF08595">
    <property type="entry name" value="RXT2_N"/>
    <property type="match status" value="1"/>
</dbReference>
<dbReference type="OrthoDB" id="2405722at2759"/>
<feature type="compositionally biased region" description="Basic and acidic residues" evidence="1">
    <location>
        <begin position="196"/>
        <end position="211"/>
    </location>
</feature>
<accession>A0A8H7UKT3</accession>
<evidence type="ECO:0000259" key="2">
    <source>
        <dbReference type="Pfam" id="PF08595"/>
    </source>
</evidence>
<evidence type="ECO:0000313" key="3">
    <source>
        <dbReference type="EMBL" id="KAG2182514.1"/>
    </source>
</evidence>
<feature type="domain" description="Transcriptional regulatory protein RXT2 N-terminal" evidence="2">
    <location>
        <begin position="78"/>
        <end position="165"/>
    </location>
</feature>
<keyword evidence="4" id="KW-1185">Reference proteome</keyword>
<dbReference type="GO" id="GO:0033698">
    <property type="term" value="C:Rpd3L complex"/>
    <property type="evidence" value="ECO:0007669"/>
    <property type="project" value="TreeGrafter"/>
</dbReference>
<feature type="region of interest" description="Disordered" evidence="1">
    <location>
        <begin position="310"/>
        <end position="329"/>
    </location>
</feature>